<name>A0A4R2RGS9_9RHOB</name>
<dbReference type="InterPro" id="IPR036759">
    <property type="entry name" value="TPK_catalytic_sf"/>
</dbReference>
<dbReference type="CDD" id="cd07995">
    <property type="entry name" value="TPK"/>
    <property type="match status" value="1"/>
</dbReference>
<dbReference type="SUPFAM" id="SSF63862">
    <property type="entry name" value="Thiamin pyrophosphokinase, substrate-binding domain"/>
    <property type="match status" value="1"/>
</dbReference>
<dbReference type="InterPro" id="IPR036371">
    <property type="entry name" value="TPK_B1-bd_sf"/>
</dbReference>
<organism evidence="7 8">
    <name type="scientific">Rhodovulum bhavnagarense</name>
    <dbReference type="NCBI Taxonomy" id="992286"/>
    <lineage>
        <taxon>Bacteria</taxon>
        <taxon>Pseudomonadati</taxon>
        <taxon>Pseudomonadota</taxon>
        <taxon>Alphaproteobacteria</taxon>
        <taxon>Rhodobacterales</taxon>
        <taxon>Paracoccaceae</taxon>
        <taxon>Rhodovulum</taxon>
    </lineage>
</organism>
<evidence type="ECO:0000259" key="6">
    <source>
        <dbReference type="Pfam" id="PF04263"/>
    </source>
</evidence>
<keyword evidence="4" id="KW-0067">ATP-binding</keyword>
<accession>A0A4R2RGS9</accession>
<keyword evidence="3 7" id="KW-0418">Kinase</keyword>
<dbReference type="PANTHER" id="PTHR41299:SF1">
    <property type="entry name" value="THIAMINE PYROPHOSPHOKINASE"/>
    <property type="match status" value="1"/>
</dbReference>
<evidence type="ECO:0000256" key="2">
    <source>
        <dbReference type="ARBA" id="ARBA00022741"/>
    </source>
</evidence>
<dbReference type="Pfam" id="PF04263">
    <property type="entry name" value="TPK_catalytic"/>
    <property type="match status" value="1"/>
</dbReference>
<dbReference type="NCBIfam" id="TIGR01378">
    <property type="entry name" value="thi_PPkinase"/>
    <property type="match status" value="1"/>
</dbReference>
<evidence type="ECO:0000256" key="3">
    <source>
        <dbReference type="ARBA" id="ARBA00022777"/>
    </source>
</evidence>
<evidence type="ECO:0000256" key="4">
    <source>
        <dbReference type="ARBA" id="ARBA00022840"/>
    </source>
</evidence>
<dbReference type="SUPFAM" id="SSF63999">
    <property type="entry name" value="Thiamin pyrophosphokinase, catalytic domain"/>
    <property type="match status" value="1"/>
</dbReference>
<dbReference type="GO" id="GO:0016301">
    <property type="term" value="F:kinase activity"/>
    <property type="evidence" value="ECO:0007669"/>
    <property type="project" value="UniProtKB-KW"/>
</dbReference>
<reference evidence="7 8" key="1">
    <citation type="submission" date="2019-03" db="EMBL/GenBank/DDBJ databases">
        <title>Genomic Encyclopedia of Type Strains, Phase IV (KMG-IV): sequencing the most valuable type-strain genomes for metagenomic binning, comparative biology and taxonomic classification.</title>
        <authorList>
            <person name="Goeker M."/>
        </authorList>
    </citation>
    <scope>NUCLEOTIDE SEQUENCE [LARGE SCALE GENOMIC DNA]</scope>
    <source>
        <strain evidence="7 8">DSM 24766</strain>
    </source>
</reference>
<evidence type="ECO:0000313" key="7">
    <source>
        <dbReference type="EMBL" id="TCP62902.1"/>
    </source>
</evidence>
<keyword evidence="1" id="KW-0808">Transferase</keyword>
<dbReference type="GO" id="GO:0009229">
    <property type="term" value="P:thiamine diphosphate biosynthetic process"/>
    <property type="evidence" value="ECO:0007669"/>
    <property type="project" value="InterPro"/>
</dbReference>
<evidence type="ECO:0000256" key="5">
    <source>
        <dbReference type="NCBIfam" id="TIGR01378"/>
    </source>
</evidence>
<dbReference type="InterPro" id="IPR006282">
    <property type="entry name" value="Thi_PPkinase"/>
</dbReference>
<sequence length="229" mass="24301">MHDVMLTRILQSSDNITIIGGGTVSAPLLSEALRFAPMLVAADGGADTILAHGHMPRAVVGDFDSISDRARVAIPADRQHRVAEQESTDFEKTLRAISAPLILGLGFLGPRIDHQLAALNTLVRYPQKRCILLGPDDLCFACPADLRLDLPIGTRLSLFPMTETTGVSAGLRWPIEGLTFAPDRRVGTSNRVTGPVRLCMDGPGMVVILPHDQLHAAITGLMAGAGASG</sequence>
<protein>
    <recommendedName>
        <fullName evidence="5">Thiamine diphosphokinase</fullName>
        <ecNumber evidence="5">2.7.6.2</ecNumber>
    </recommendedName>
</protein>
<gene>
    <name evidence="7" type="ORF">EV663_101162</name>
</gene>
<dbReference type="Proteomes" id="UP000295050">
    <property type="component" value="Unassembled WGS sequence"/>
</dbReference>
<evidence type="ECO:0000313" key="8">
    <source>
        <dbReference type="Proteomes" id="UP000295050"/>
    </source>
</evidence>
<dbReference type="Gene3D" id="3.40.50.10240">
    <property type="entry name" value="Thiamin pyrophosphokinase, catalytic domain"/>
    <property type="match status" value="1"/>
</dbReference>
<dbReference type="InterPro" id="IPR007371">
    <property type="entry name" value="TPK_catalytic"/>
</dbReference>
<feature type="domain" description="Thiamin pyrophosphokinase catalytic" evidence="6">
    <location>
        <begin position="33"/>
        <end position="129"/>
    </location>
</feature>
<dbReference type="GO" id="GO:0004788">
    <property type="term" value="F:thiamine diphosphokinase activity"/>
    <property type="evidence" value="ECO:0007669"/>
    <property type="project" value="UniProtKB-UniRule"/>
</dbReference>
<comment type="caution">
    <text evidence="7">The sequence shown here is derived from an EMBL/GenBank/DDBJ whole genome shotgun (WGS) entry which is preliminary data.</text>
</comment>
<dbReference type="EMBL" id="SLXU01000001">
    <property type="protein sequence ID" value="TCP62902.1"/>
    <property type="molecule type" value="Genomic_DNA"/>
</dbReference>
<keyword evidence="2" id="KW-0547">Nucleotide-binding</keyword>
<dbReference type="EC" id="2.7.6.2" evidence="5"/>
<proteinExistence type="predicted"/>
<dbReference type="PANTHER" id="PTHR41299">
    <property type="entry name" value="THIAMINE PYROPHOSPHOKINASE"/>
    <property type="match status" value="1"/>
</dbReference>
<dbReference type="GO" id="GO:0006772">
    <property type="term" value="P:thiamine metabolic process"/>
    <property type="evidence" value="ECO:0007669"/>
    <property type="project" value="UniProtKB-UniRule"/>
</dbReference>
<keyword evidence="8" id="KW-1185">Reference proteome</keyword>
<evidence type="ECO:0000256" key="1">
    <source>
        <dbReference type="ARBA" id="ARBA00022679"/>
    </source>
</evidence>
<dbReference type="AlphaFoldDB" id="A0A4R2RGS9"/>
<dbReference type="RefSeq" id="WP_243697838.1">
    <property type="nucleotide sequence ID" value="NZ_SLXU01000001.1"/>
</dbReference>
<dbReference type="InterPro" id="IPR053149">
    <property type="entry name" value="TPK"/>
</dbReference>
<dbReference type="GO" id="GO:0005524">
    <property type="term" value="F:ATP binding"/>
    <property type="evidence" value="ECO:0007669"/>
    <property type="project" value="UniProtKB-KW"/>
</dbReference>